<feature type="region of interest" description="Disordered" evidence="9">
    <location>
        <begin position="13"/>
        <end position="55"/>
    </location>
</feature>
<dbReference type="EMBL" id="KZ387364">
    <property type="protein sequence ID" value="PIO55278.1"/>
    <property type="molecule type" value="Genomic_DNA"/>
</dbReference>
<dbReference type="EC" id="3.1.3.16" evidence="3"/>
<comment type="cofactor">
    <cofactor evidence="1">
        <name>Mn(2+)</name>
        <dbReference type="ChEBI" id="CHEBI:29035"/>
    </cofactor>
</comment>
<evidence type="ECO:0000256" key="7">
    <source>
        <dbReference type="ARBA" id="ARBA00022912"/>
    </source>
</evidence>
<evidence type="ECO:0000256" key="2">
    <source>
        <dbReference type="ARBA" id="ARBA00006702"/>
    </source>
</evidence>
<keyword evidence="6" id="KW-0460">Magnesium</keyword>
<dbReference type="Pfam" id="PF00481">
    <property type="entry name" value="PP2C"/>
    <property type="match status" value="1"/>
</dbReference>
<evidence type="ECO:0000259" key="10">
    <source>
        <dbReference type="PROSITE" id="PS51746"/>
    </source>
</evidence>
<dbReference type="InterPro" id="IPR036457">
    <property type="entry name" value="PPM-type-like_dom_sf"/>
</dbReference>
<sequence>ISNALFLFSKCEGFNSSDDDESEDDSDFNEAEEEAEDEECEDEEENESDDDGDIVVANAGDSRAVLCRGGTAIDLSMDHKPEDDIEKTRIINAGGFVNEDGR</sequence>
<evidence type="ECO:0000256" key="9">
    <source>
        <dbReference type="SAM" id="MobiDB-lite"/>
    </source>
</evidence>
<comment type="similarity">
    <text evidence="2">Belongs to the PP2C family.</text>
</comment>
<dbReference type="InterPro" id="IPR001932">
    <property type="entry name" value="PPM-type_phosphatase-like_dom"/>
</dbReference>
<dbReference type="Proteomes" id="UP000230423">
    <property type="component" value="Unassembled WGS sequence"/>
</dbReference>
<keyword evidence="7" id="KW-0904">Protein phosphatase</keyword>
<dbReference type="GO" id="GO:0004722">
    <property type="term" value="F:protein serine/threonine phosphatase activity"/>
    <property type="evidence" value="ECO:0007669"/>
    <property type="project" value="UniProtKB-EC"/>
</dbReference>
<keyword evidence="12" id="KW-1185">Reference proteome</keyword>
<keyword evidence="5" id="KW-0378">Hydrolase</keyword>
<feature type="non-terminal residue" evidence="11">
    <location>
        <position position="102"/>
    </location>
</feature>
<evidence type="ECO:0000256" key="1">
    <source>
        <dbReference type="ARBA" id="ARBA00001936"/>
    </source>
</evidence>
<dbReference type="OrthoDB" id="10264738at2759"/>
<feature type="non-terminal residue" evidence="11">
    <location>
        <position position="1"/>
    </location>
</feature>
<reference evidence="11 12" key="1">
    <citation type="submission" date="2015-09" db="EMBL/GenBank/DDBJ databases">
        <title>Draft genome of the parasitic nematode Teladorsagia circumcincta isolate WARC Sus (inbred).</title>
        <authorList>
            <person name="Mitreva M."/>
        </authorList>
    </citation>
    <scope>NUCLEOTIDE SEQUENCE [LARGE SCALE GENOMIC DNA]</scope>
    <source>
        <strain evidence="11 12">S</strain>
    </source>
</reference>
<name>A0A2G9TBJ9_TELCI</name>
<evidence type="ECO:0000256" key="4">
    <source>
        <dbReference type="ARBA" id="ARBA00022723"/>
    </source>
</evidence>
<feature type="compositionally biased region" description="Acidic residues" evidence="9">
    <location>
        <begin position="17"/>
        <end position="53"/>
    </location>
</feature>
<organism evidence="11 12">
    <name type="scientific">Teladorsagia circumcincta</name>
    <name type="common">Brown stomach worm</name>
    <name type="synonym">Ostertagia circumcincta</name>
    <dbReference type="NCBI Taxonomy" id="45464"/>
    <lineage>
        <taxon>Eukaryota</taxon>
        <taxon>Metazoa</taxon>
        <taxon>Ecdysozoa</taxon>
        <taxon>Nematoda</taxon>
        <taxon>Chromadorea</taxon>
        <taxon>Rhabditida</taxon>
        <taxon>Rhabditina</taxon>
        <taxon>Rhabditomorpha</taxon>
        <taxon>Strongyloidea</taxon>
        <taxon>Trichostrongylidae</taxon>
        <taxon>Teladorsagia</taxon>
    </lineage>
</organism>
<dbReference type="PANTHER" id="PTHR13832">
    <property type="entry name" value="PROTEIN PHOSPHATASE 2C"/>
    <property type="match status" value="1"/>
</dbReference>
<evidence type="ECO:0000256" key="5">
    <source>
        <dbReference type="ARBA" id="ARBA00022801"/>
    </source>
</evidence>
<dbReference type="PANTHER" id="PTHR13832:SF803">
    <property type="entry name" value="PROTEIN PHOSPHATASE 1G"/>
    <property type="match status" value="1"/>
</dbReference>
<accession>A0A2G9TBJ9</accession>
<dbReference type="GO" id="GO:0046872">
    <property type="term" value="F:metal ion binding"/>
    <property type="evidence" value="ECO:0007669"/>
    <property type="project" value="UniProtKB-KW"/>
</dbReference>
<gene>
    <name evidence="11" type="ORF">TELCIR_23336</name>
</gene>
<dbReference type="Gene3D" id="3.60.40.10">
    <property type="entry name" value="PPM-type phosphatase domain"/>
    <property type="match status" value="1"/>
</dbReference>
<evidence type="ECO:0000313" key="12">
    <source>
        <dbReference type="Proteomes" id="UP000230423"/>
    </source>
</evidence>
<proteinExistence type="inferred from homology"/>
<feature type="domain" description="PPM-type phosphatase" evidence="10">
    <location>
        <begin position="1"/>
        <end position="102"/>
    </location>
</feature>
<evidence type="ECO:0000256" key="3">
    <source>
        <dbReference type="ARBA" id="ARBA00013081"/>
    </source>
</evidence>
<dbReference type="AlphaFoldDB" id="A0A2G9TBJ9"/>
<dbReference type="PROSITE" id="PS51746">
    <property type="entry name" value="PPM_2"/>
    <property type="match status" value="1"/>
</dbReference>
<evidence type="ECO:0000256" key="6">
    <source>
        <dbReference type="ARBA" id="ARBA00022842"/>
    </source>
</evidence>
<keyword evidence="4" id="KW-0479">Metal-binding</keyword>
<dbReference type="InterPro" id="IPR015655">
    <property type="entry name" value="PP2C"/>
</dbReference>
<evidence type="ECO:0000313" key="11">
    <source>
        <dbReference type="EMBL" id="PIO55278.1"/>
    </source>
</evidence>
<dbReference type="SUPFAM" id="SSF81606">
    <property type="entry name" value="PP2C-like"/>
    <property type="match status" value="1"/>
</dbReference>
<keyword evidence="8" id="KW-0464">Manganese</keyword>
<protein>
    <recommendedName>
        <fullName evidence="3">protein-serine/threonine phosphatase</fullName>
        <ecNumber evidence="3">3.1.3.16</ecNumber>
    </recommendedName>
</protein>
<evidence type="ECO:0000256" key="8">
    <source>
        <dbReference type="ARBA" id="ARBA00023211"/>
    </source>
</evidence>